<evidence type="ECO:0000313" key="2">
    <source>
        <dbReference type="EMBL" id="QHS89346.1"/>
    </source>
</evidence>
<dbReference type="EMBL" id="MN739108">
    <property type="protein sequence ID" value="QHS89346.1"/>
    <property type="molecule type" value="Genomic_DNA"/>
</dbReference>
<dbReference type="PANTHER" id="PTHR22916">
    <property type="entry name" value="GLYCOSYLTRANSFERASE"/>
    <property type="match status" value="1"/>
</dbReference>
<dbReference type="InterPro" id="IPR001173">
    <property type="entry name" value="Glyco_trans_2-like"/>
</dbReference>
<organism evidence="2">
    <name type="scientific">viral metagenome</name>
    <dbReference type="NCBI Taxonomy" id="1070528"/>
    <lineage>
        <taxon>unclassified sequences</taxon>
        <taxon>metagenomes</taxon>
        <taxon>organismal metagenomes</taxon>
    </lineage>
</organism>
<protein>
    <recommendedName>
        <fullName evidence="1">Glycosyltransferase 2-like domain-containing protein</fullName>
    </recommendedName>
</protein>
<feature type="domain" description="Glycosyltransferase 2-like" evidence="1">
    <location>
        <begin position="3"/>
        <end position="103"/>
    </location>
</feature>
<dbReference type="InterPro" id="IPR029044">
    <property type="entry name" value="Nucleotide-diphossugar_trans"/>
</dbReference>
<dbReference type="GO" id="GO:0016758">
    <property type="term" value="F:hexosyltransferase activity"/>
    <property type="evidence" value="ECO:0007669"/>
    <property type="project" value="UniProtKB-ARBA"/>
</dbReference>
<dbReference type="SUPFAM" id="SSF53448">
    <property type="entry name" value="Nucleotide-diphospho-sugar transferases"/>
    <property type="match status" value="1"/>
</dbReference>
<evidence type="ECO:0000259" key="1">
    <source>
        <dbReference type="Pfam" id="PF00535"/>
    </source>
</evidence>
<proteinExistence type="predicted"/>
<dbReference type="CDD" id="cd00761">
    <property type="entry name" value="Glyco_tranf_GTA_type"/>
    <property type="match status" value="1"/>
</dbReference>
<reference evidence="2" key="1">
    <citation type="journal article" date="2020" name="Nature">
        <title>Giant virus diversity and host interactions through global metagenomics.</title>
        <authorList>
            <person name="Schulz F."/>
            <person name="Roux S."/>
            <person name="Paez-Espino D."/>
            <person name="Jungbluth S."/>
            <person name="Walsh D.A."/>
            <person name="Denef V.J."/>
            <person name="McMahon K.D."/>
            <person name="Konstantinidis K.T."/>
            <person name="Eloe-Fadrosh E.A."/>
            <person name="Kyrpides N.C."/>
            <person name="Woyke T."/>
        </authorList>
    </citation>
    <scope>NUCLEOTIDE SEQUENCE</scope>
    <source>
        <strain evidence="2">GVMAG-M-3300010158-60</strain>
    </source>
</reference>
<dbReference type="PANTHER" id="PTHR22916:SF3">
    <property type="entry name" value="UDP-GLCNAC:BETAGAL BETA-1,3-N-ACETYLGLUCOSAMINYLTRANSFERASE-LIKE PROTEIN 1"/>
    <property type="match status" value="1"/>
</dbReference>
<name>A0A6C0BB67_9ZZZZ</name>
<sequence>MYLAQTYTPTEWVILDDGEEKVEHLFSGVPGVRYIPLEEKLPMGAKLNILKREAQGDIVVVMDDDDYYPPERISSVVEAFEKNPDILVAGSSKVYMYYTDTDTIYCTGPYSERHGLNCTLAWRQSYKGIYDNAEPCAVESGFLAGFTIPMVQINTKKTILHIIHSSNTFNAIQARDKGTLGLMKKTSLTLENFIHEEGMREQFLGAY</sequence>
<accession>A0A6C0BB67</accession>
<dbReference type="AlphaFoldDB" id="A0A6C0BB67"/>
<dbReference type="Gene3D" id="3.90.550.10">
    <property type="entry name" value="Spore Coat Polysaccharide Biosynthesis Protein SpsA, Chain A"/>
    <property type="match status" value="1"/>
</dbReference>
<dbReference type="Pfam" id="PF00535">
    <property type="entry name" value="Glycos_transf_2"/>
    <property type="match status" value="1"/>
</dbReference>